<reference evidence="1 4" key="2">
    <citation type="submission" date="2020-08" db="EMBL/GenBank/DDBJ databases">
        <title>Sequencing the genomes of 1000 actinobacteria strains.</title>
        <authorList>
            <person name="Klenk H.-P."/>
        </authorList>
    </citation>
    <scope>NUCLEOTIDE SEQUENCE [LARGE SCALE GENOMIC DNA]</scope>
    <source>
        <strain evidence="1 4">DSM 15626</strain>
    </source>
</reference>
<gene>
    <name evidence="1" type="ORF">HNR71_007065</name>
    <name evidence="2" type="ORF">HPO96_23285</name>
</gene>
<dbReference type="EMBL" id="JABJRC010000006">
    <property type="protein sequence ID" value="NOL43172.1"/>
    <property type="molecule type" value="Genomic_DNA"/>
</dbReference>
<evidence type="ECO:0000313" key="2">
    <source>
        <dbReference type="EMBL" id="NOL43172.1"/>
    </source>
</evidence>
<dbReference type="Proteomes" id="UP000553957">
    <property type="component" value="Unassembled WGS sequence"/>
</dbReference>
<evidence type="ECO:0000313" key="3">
    <source>
        <dbReference type="Proteomes" id="UP000534306"/>
    </source>
</evidence>
<name>A0A7Y4P0I1_9ACTN</name>
<comment type="caution">
    <text evidence="2">The sequence shown here is derived from an EMBL/GenBank/DDBJ whole genome shotgun (WGS) entry which is preliminary data.</text>
</comment>
<dbReference type="Proteomes" id="UP000534306">
    <property type="component" value="Unassembled WGS sequence"/>
</dbReference>
<sequence length="98" mass="11163">MLIHRMLDEADPLADRLLRSRRLSQVELNLVQADIRMIEASERFAQALLEALDELNLLPLSGVTAWWSRHKLRGGVRRLAHARATSETALSDLRRLAP</sequence>
<proteinExistence type="predicted"/>
<protein>
    <submittedName>
        <fullName evidence="2">Uncharacterized protein</fullName>
    </submittedName>
</protein>
<dbReference type="EMBL" id="JACHKF010000001">
    <property type="protein sequence ID" value="MBB6571428.1"/>
    <property type="molecule type" value="Genomic_DNA"/>
</dbReference>
<accession>A0A7Y4P0I1</accession>
<dbReference type="AlphaFoldDB" id="A0A7Y4P0I1"/>
<reference evidence="2 3" key="1">
    <citation type="submission" date="2020-05" db="EMBL/GenBank/DDBJ databases">
        <title>Genome sequence of Kribbella sandramycini ATCC 39419.</title>
        <authorList>
            <person name="Maclea K.S."/>
            <person name="Fair J.L."/>
        </authorList>
    </citation>
    <scope>NUCLEOTIDE SEQUENCE [LARGE SCALE GENOMIC DNA]</scope>
    <source>
        <strain evidence="2 3">ATCC 39419</strain>
    </source>
</reference>
<evidence type="ECO:0000313" key="1">
    <source>
        <dbReference type="EMBL" id="MBB6571428.1"/>
    </source>
</evidence>
<dbReference type="RefSeq" id="WP_171675961.1">
    <property type="nucleotide sequence ID" value="NZ_JABJRC010000006.1"/>
</dbReference>
<organism evidence="2 3">
    <name type="scientific">Kribbella sandramycini</name>
    <dbReference type="NCBI Taxonomy" id="60450"/>
    <lineage>
        <taxon>Bacteria</taxon>
        <taxon>Bacillati</taxon>
        <taxon>Actinomycetota</taxon>
        <taxon>Actinomycetes</taxon>
        <taxon>Propionibacteriales</taxon>
        <taxon>Kribbellaceae</taxon>
        <taxon>Kribbella</taxon>
    </lineage>
</organism>
<evidence type="ECO:0000313" key="4">
    <source>
        <dbReference type="Proteomes" id="UP000553957"/>
    </source>
</evidence>
<keyword evidence="3" id="KW-1185">Reference proteome</keyword>